<reference evidence="12 13" key="1">
    <citation type="journal article" date="2021" name="Hortic Res">
        <title>The domestication of Cucurbita argyrosperma as revealed by the genome of its wild relative.</title>
        <authorList>
            <person name="Barrera-Redondo J."/>
            <person name="Sanchez-de la Vega G."/>
            <person name="Aguirre-Liguori J.A."/>
            <person name="Castellanos-Morales G."/>
            <person name="Gutierrez-Guerrero Y.T."/>
            <person name="Aguirre-Dugua X."/>
            <person name="Aguirre-Planter E."/>
            <person name="Tenaillon M.I."/>
            <person name="Lira-Saade R."/>
            <person name="Eguiarte L.E."/>
        </authorList>
    </citation>
    <scope>NUCLEOTIDE SEQUENCE [LARGE SCALE GENOMIC DNA]</scope>
    <source>
        <strain evidence="12">JBR-2021</strain>
    </source>
</reference>
<dbReference type="InterPro" id="IPR010525">
    <property type="entry name" value="ARF_dom"/>
</dbReference>
<dbReference type="Pfam" id="PF02309">
    <property type="entry name" value="AUX_IAA"/>
    <property type="match status" value="2"/>
</dbReference>
<keyword evidence="6 9" id="KW-0804">Transcription</keyword>
<feature type="domain" description="PB1" evidence="11">
    <location>
        <begin position="440"/>
        <end position="521"/>
    </location>
</feature>
<evidence type="ECO:0000256" key="9">
    <source>
        <dbReference type="RuleBase" id="RU004549"/>
    </source>
</evidence>
<feature type="region of interest" description="Disordered" evidence="10">
    <location>
        <begin position="334"/>
        <end position="365"/>
    </location>
</feature>
<evidence type="ECO:0000259" key="11">
    <source>
        <dbReference type="PROSITE" id="PS51745"/>
    </source>
</evidence>
<evidence type="ECO:0000256" key="7">
    <source>
        <dbReference type="ARBA" id="ARBA00023242"/>
    </source>
</evidence>
<evidence type="ECO:0000313" key="13">
    <source>
        <dbReference type="Proteomes" id="UP000685013"/>
    </source>
</evidence>
<organism evidence="12 13">
    <name type="scientific">Cucurbita argyrosperma subsp. sororia</name>
    <dbReference type="NCBI Taxonomy" id="37648"/>
    <lineage>
        <taxon>Eukaryota</taxon>
        <taxon>Viridiplantae</taxon>
        <taxon>Streptophyta</taxon>
        <taxon>Embryophyta</taxon>
        <taxon>Tracheophyta</taxon>
        <taxon>Spermatophyta</taxon>
        <taxon>Magnoliopsida</taxon>
        <taxon>eudicotyledons</taxon>
        <taxon>Gunneridae</taxon>
        <taxon>Pentapetalae</taxon>
        <taxon>rosids</taxon>
        <taxon>fabids</taxon>
        <taxon>Cucurbitales</taxon>
        <taxon>Cucurbitaceae</taxon>
        <taxon>Cucurbiteae</taxon>
        <taxon>Cucurbita</taxon>
    </lineage>
</organism>
<dbReference type="GO" id="GO:0006355">
    <property type="term" value="P:regulation of DNA-templated transcription"/>
    <property type="evidence" value="ECO:0007669"/>
    <property type="project" value="InterPro"/>
</dbReference>
<evidence type="ECO:0000256" key="10">
    <source>
        <dbReference type="SAM" id="MobiDB-lite"/>
    </source>
</evidence>
<evidence type="ECO:0000256" key="3">
    <source>
        <dbReference type="ARBA" id="ARBA00011726"/>
    </source>
</evidence>
<dbReference type="InterPro" id="IPR033389">
    <property type="entry name" value="AUX/IAA_dom"/>
</dbReference>
<feature type="region of interest" description="Disordered" evidence="10">
    <location>
        <begin position="287"/>
        <end position="308"/>
    </location>
</feature>
<keyword evidence="4 9" id="KW-0805">Transcription regulation</keyword>
<feature type="region of interest" description="Disordered" evidence="10">
    <location>
        <begin position="421"/>
        <end position="445"/>
    </location>
</feature>
<dbReference type="GO" id="GO:0003677">
    <property type="term" value="F:DNA binding"/>
    <property type="evidence" value="ECO:0007669"/>
    <property type="project" value="UniProtKB-KW"/>
</dbReference>
<evidence type="ECO:0000256" key="4">
    <source>
        <dbReference type="ARBA" id="ARBA00023015"/>
    </source>
</evidence>
<dbReference type="InterPro" id="IPR044835">
    <property type="entry name" value="ARF_plant"/>
</dbReference>
<dbReference type="InterPro" id="IPR053793">
    <property type="entry name" value="PB1-like"/>
</dbReference>
<dbReference type="AlphaFoldDB" id="A0AAV6M9Z9"/>
<comment type="caution">
    <text evidence="12">The sequence shown here is derived from an EMBL/GenBank/DDBJ whole genome shotgun (WGS) entry which is preliminary data.</text>
</comment>
<name>A0AAV6M9Z9_9ROSI</name>
<dbReference type="EMBL" id="JAGKQH010000016">
    <property type="protein sequence ID" value="KAG6577131.1"/>
    <property type="molecule type" value="Genomic_DNA"/>
</dbReference>
<dbReference type="Pfam" id="PF06507">
    <property type="entry name" value="ARF_AD"/>
    <property type="match status" value="1"/>
</dbReference>
<feature type="region of interest" description="Disordered" evidence="10">
    <location>
        <begin position="216"/>
        <end position="258"/>
    </location>
</feature>
<dbReference type="Proteomes" id="UP000685013">
    <property type="component" value="Chromosome 16"/>
</dbReference>
<protein>
    <recommendedName>
        <fullName evidence="9">Auxin-responsive protein</fullName>
    </recommendedName>
</protein>
<gene>
    <name evidence="12" type="primary">ARF9</name>
    <name evidence="12" type="ORF">SDJN03_24705</name>
</gene>
<evidence type="ECO:0000256" key="6">
    <source>
        <dbReference type="ARBA" id="ARBA00023163"/>
    </source>
</evidence>
<proteinExistence type="inferred from homology"/>
<evidence type="ECO:0000313" key="12">
    <source>
        <dbReference type="EMBL" id="KAG6577131.1"/>
    </source>
</evidence>
<evidence type="ECO:0000256" key="1">
    <source>
        <dbReference type="ARBA" id="ARBA00004123"/>
    </source>
</evidence>
<evidence type="ECO:0000256" key="8">
    <source>
        <dbReference type="ARBA" id="ARBA00023294"/>
    </source>
</evidence>
<keyword evidence="13" id="KW-1185">Reference proteome</keyword>
<feature type="compositionally biased region" description="Polar residues" evidence="10">
    <location>
        <begin position="432"/>
        <end position="445"/>
    </location>
</feature>
<accession>A0AAV6M9Z9</accession>
<dbReference type="FunFam" id="2.30.30.1040:FF:000001">
    <property type="entry name" value="Auxin response factor"/>
    <property type="match status" value="1"/>
</dbReference>
<comment type="subcellular location">
    <subcellularLocation>
        <location evidence="1 9">Nucleus</location>
    </subcellularLocation>
</comment>
<feature type="region of interest" description="Disordered" evidence="10">
    <location>
        <begin position="148"/>
        <end position="167"/>
    </location>
</feature>
<sequence>MLDFKTYMRWVYAYFAISGGGEGGSGGSVFGLPSFAVVDLWGRREGSVMANRGGGSFSSQGGGGDGLYTELWKASAGPLVEVPRVNDKVFYFPQGHMEQLEASTNHELNQKHPLFKLSSKILCRVVDVRLLAEQETDEVYAQITLMPDSNQEEPTNPDPSPPEFSGTIVGVDDISPHWPNSKWRSLRIQWDELASIPRPDRVSPWEIEPFVAPTSPSIPQSVSVKNKRLRPPLDIPDSDNSTVTTLRHPGSTQSHDDRTQHSVAAAEMKRFENHATWNYKQTDVSSIGNSVSRTPKEGSWLASPNGSVSQHRLQNLTDDRNSNYVWSTVFSGAPAAQSTCPAPHPSNPKSSDQVNDLGEKGRKTEVAPSCRLFGIDIIGHSKSPVPPEMAADQPISAPNEITDAEQNSDQPKASKERKLGLLQVPPKEIQHKQSSSTNSRSRTKVQMQGMAVGRAVDLTMLEGYGQLIDELEKMFDIKGELHPRDKWEIVFTDDEGDTMLMGDYPWQEFCNMVRRIYIWSSQDVKMMSSVSNLTMSAMECDGTVITSESADS</sequence>
<comment type="function">
    <text evidence="9">Aux/IAA proteins are short-lived transcriptional factors that function as repressors of early auxin response genes at low auxin concentrations.</text>
</comment>
<evidence type="ECO:0000256" key="5">
    <source>
        <dbReference type="ARBA" id="ARBA00023125"/>
    </source>
</evidence>
<dbReference type="PROSITE" id="PS51745">
    <property type="entry name" value="PB1"/>
    <property type="match status" value="1"/>
</dbReference>
<feature type="compositionally biased region" description="Polar residues" evidence="10">
    <location>
        <begin position="238"/>
        <end position="253"/>
    </location>
</feature>
<dbReference type="PANTHER" id="PTHR31384">
    <property type="entry name" value="AUXIN RESPONSE FACTOR 4-RELATED"/>
    <property type="match status" value="1"/>
</dbReference>
<comment type="subunit">
    <text evidence="3 9">Homodimers and heterodimers.</text>
</comment>
<keyword evidence="9" id="KW-0678">Repressor</keyword>
<evidence type="ECO:0000256" key="2">
    <source>
        <dbReference type="ARBA" id="ARBA00007853"/>
    </source>
</evidence>
<keyword evidence="8 9" id="KW-0927">Auxin signaling pathway</keyword>
<comment type="similarity">
    <text evidence="2">Belongs to the ARF family.</text>
</comment>
<dbReference type="GO" id="GO:0009734">
    <property type="term" value="P:auxin-activated signaling pathway"/>
    <property type="evidence" value="ECO:0007669"/>
    <property type="project" value="UniProtKB-UniRule"/>
</dbReference>
<dbReference type="PANTHER" id="PTHR31384:SF1">
    <property type="entry name" value="AUXIN RESPONSE FACTOR 9"/>
    <property type="match status" value="1"/>
</dbReference>
<keyword evidence="7 9" id="KW-0539">Nucleus</keyword>
<keyword evidence="5" id="KW-0238">DNA-binding</keyword>
<comment type="similarity">
    <text evidence="9">Belongs to the Aux/IAA family.</text>
</comment>
<dbReference type="GO" id="GO:0005634">
    <property type="term" value="C:nucleus"/>
    <property type="evidence" value="ECO:0007669"/>
    <property type="project" value="UniProtKB-SubCell"/>
</dbReference>
<feature type="non-terminal residue" evidence="12">
    <location>
        <position position="1"/>
    </location>
</feature>